<evidence type="ECO:0000256" key="1">
    <source>
        <dbReference type="ARBA" id="ARBA00006226"/>
    </source>
</evidence>
<reference evidence="3" key="1">
    <citation type="journal article" date="2014" name="Int. J. Syst. Evol. Microbiol.">
        <title>Complete genome sequence of Corynebacterium casei LMG S-19264T (=DSM 44701T), isolated from a smear-ripened cheese.</title>
        <authorList>
            <consortium name="US DOE Joint Genome Institute (JGI-PGF)"/>
            <person name="Walter F."/>
            <person name="Albersmeier A."/>
            <person name="Kalinowski J."/>
            <person name="Ruckert C."/>
        </authorList>
    </citation>
    <scope>NUCLEOTIDE SEQUENCE</scope>
    <source>
        <strain evidence="3">VKM B-1513</strain>
    </source>
</reference>
<dbReference type="InterPro" id="IPR007712">
    <property type="entry name" value="RelE/ParE_toxin"/>
</dbReference>
<protein>
    <recommendedName>
        <fullName evidence="5">Toxin</fullName>
    </recommendedName>
</protein>
<evidence type="ECO:0000313" key="4">
    <source>
        <dbReference type="Proteomes" id="UP001143486"/>
    </source>
</evidence>
<accession>A0A9W6IJY8</accession>
<gene>
    <name evidence="3" type="ORF">GCM10017621_11260</name>
</gene>
<dbReference type="RefSeq" id="WP_271185998.1">
    <property type="nucleotide sequence ID" value="NZ_BSFE01000002.1"/>
</dbReference>
<proteinExistence type="inferred from homology"/>
<sequence>MKLRLSSQARTDLDRIFSYTCAHFGEPKAVQYIDEIITALEQLKHFPRVGRRSHQLPPNRRALSIRSHYAIYTIEDDTIHVLRLLHERQLPDDA</sequence>
<dbReference type="Pfam" id="PF05016">
    <property type="entry name" value="ParE_toxin"/>
    <property type="match status" value="1"/>
</dbReference>
<dbReference type="InterPro" id="IPR051803">
    <property type="entry name" value="TA_system_RelE-like_toxin"/>
</dbReference>
<keyword evidence="4" id="KW-1185">Reference proteome</keyword>
<dbReference type="AlphaFoldDB" id="A0A9W6IJY8"/>
<dbReference type="EMBL" id="BSFE01000002">
    <property type="protein sequence ID" value="GLK51618.1"/>
    <property type="molecule type" value="Genomic_DNA"/>
</dbReference>
<dbReference type="InterPro" id="IPR035093">
    <property type="entry name" value="RelE/ParE_toxin_dom_sf"/>
</dbReference>
<dbReference type="Proteomes" id="UP001143486">
    <property type="component" value="Unassembled WGS sequence"/>
</dbReference>
<comment type="similarity">
    <text evidence="1">Belongs to the RelE toxin family.</text>
</comment>
<evidence type="ECO:0000256" key="2">
    <source>
        <dbReference type="ARBA" id="ARBA00022649"/>
    </source>
</evidence>
<evidence type="ECO:0000313" key="3">
    <source>
        <dbReference type="EMBL" id="GLK51618.1"/>
    </source>
</evidence>
<evidence type="ECO:0008006" key="5">
    <source>
        <dbReference type="Google" id="ProtNLM"/>
    </source>
</evidence>
<comment type="caution">
    <text evidence="3">The sequence shown here is derived from an EMBL/GenBank/DDBJ whole genome shotgun (WGS) entry which is preliminary data.</text>
</comment>
<keyword evidence="2" id="KW-1277">Toxin-antitoxin system</keyword>
<dbReference type="PANTHER" id="PTHR33755">
    <property type="entry name" value="TOXIN PARE1-RELATED"/>
    <property type="match status" value="1"/>
</dbReference>
<reference evidence="3" key="2">
    <citation type="submission" date="2023-01" db="EMBL/GenBank/DDBJ databases">
        <authorList>
            <person name="Sun Q."/>
            <person name="Evtushenko L."/>
        </authorList>
    </citation>
    <scope>NUCLEOTIDE SEQUENCE</scope>
    <source>
        <strain evidence="3">VKM B-1513</strain>
    </source>
</reference>
<organism evidence="3 4">
    <name type="scientific">Maricaulis virginensis</name>
    <dbReference type="NCBI Taxonomy" id="144022"/>
    <lineage>
        <taxon>Bacteria</taxon>
        <taxon>Pseudomonadati</taxon>
        <taxon>Pseudomonadota</taxon>
        <taxon>Alphaproteobacteria</taxon>
        <taxon>Maricaulales</taxon>
        <taxon>Maricaulaceae</taxon>
        <taxon>Maricaulis</taxon>
    </lineage>
</organism>
<name>A0A9W6IJY8_9PROT</name>
<dbReference type="Gene3D" id="3.30.2310.20">
    <property type="entry name" value="RelE-like"/>
    <property type="match status" value="1"/>
</dbReference>